<dbReference type="GO" id="GO:0005524">
    <property type="term" value="F:ATP binding"/>
    <property type="evidence" value="ECO:0007669"/>
    <property type="project" value="UniProtKB-KW"/>
</dbReference>
<dbReference type="InterPro" id="IPR011608">
    <property type="entry name" value="PRD"/>
</dbReference>
<dbReference type="KEGG" id="xap:XA3_00360"/>
<feature type="domain" description="PRD" evidence="6">
    <location>
        <begin position="364"/>
        <end position="469"/>
    </location>
</feature>
<feature type="domain" description="PTS EIIA type-4" evidence="5">
    <location>
        <begin position="471"/>
        <end position="603"/>
    </location>
</feature>
<dbReference type="Gene3D" id="1.10.1790.10">
    <property type="entry name" value="PRD domain"/>
    <property type="match status" value="2"/>
</dbReference>
<feature type="domain" description="Sigma-54 factor interaction" evidence="4">
    <location>
        <begin position="78"/>
        <end position="290"/>
    </location>
</feature>
<accession>A0AAU9D813</accession>
<keyword evidence="2" id="KW-0547">Nucleotide-binding</keyword>
<dbReference type="InterPro" id="IPR004701">
    <property type="entry name" value="PTS_EIIA_man-typ"/>
</dbReference>
<dbReference type="GO" id="GO:0006355">
    <property type="term" value="P:regulation of DNA-templated transcription"/>
    <property type="evidence" value="ECO:0007669"/>
    <property type="project" value="InterPro"/>
</dbReference>
<dbReference type="SUPFAM" id="SSF46785">
    <property type="entry name" value="Winged helix' DNA-binding domain"/>
    <property type="match status" value="1"/>
</dbReference>
<dbReference type="AlphaFoldDB" id="A0AAU9D813"/>
<keyword evidence="8" id="KW-1185">Reference proteome</keyword>
<keyword evidence="1" id="KW-0808">Transferase</keyword>
<dbReference type="Gene3D" id="3.40.50.510">
    <property type="entry name" value="Phosphotransferase system, mannose-type IIA component"/>
    <property type="match status" value="1"/>
</dbReference>
<evidence type="ECO:0000256" key="3">
    <source>
        <dbReference type="ARBA" id="ARBA00022840"/>
    </source>
</evidence>
<evidence type="ECO:0000256" key="1">
    <source>
        <dbReference type="ARBA" id="ARBA00022679"/>
    </source>
</evidence>
<dbReference type="InterPro" id="IPR036634">
    <property type="entry name" value="PRD_sf"/>
</dbReference>
<dbReference type="GO" id="GO:0009401">
    <property type="term" value="P:phosphoenolpyruvate-dependent sugar phosphotransferase system"/>
    <property type="evidence" value="ECO:0007669"/>
    <property type="project" value="InterPro"/>
</dbReference>
<feature type="domain" description="PRD" evidence="6">
    <location>
        <begin position="712"/>
        <end position="813"/>
    </location>
</feature>
<dbReference type="GO" id="GO:0016020">
    <property type="term" value="C:membrane"/>
    <property type="evidence" value="ECO:0007669"/>
    <property type="project" value="InterPro"/>
</dbReference>
<organism evidence="7 8">
    <name type="scientific">Xylocopilactobacillus apicola</name>
    <dbReference type="NCBI Taxonomy" id="2932184"/>
    <lineage>
        <taxon>Bacteria</taxon>
        <taxon>Bacillati</taxon>
        <taxon>Bacillota</taxon>
        <taxon>Bacilli</taxon>
        <taxon>Lactobacillales</taxon>
        <taxon>Lactobacillaceae</taxon>
        <taxon>Xylocopilactobacillus</taxon>
    </lineage>
</organism>
<reference evidence="7 8" key="1">
    <citation type="journal article" date="2023" name="Microbiol. Spectr.">
        <title>Symbiosis of Carpenter Bees with Uncharacterized Lactic Acid Bacteria Showing NAD Auxotrophy.</title>
        <authorList>
            <person name="Kawasaki S."/>
            <person name="Ozawa K."/>
            <person name="Mori T."/>
            <person name="Yamamoto A."/>
            <person name="Ito M."/>
            <person name="Ohkuma M."/>
            <person name="Sakamoto M."/>
            <person name="Matsutani M."/>
        </authorList>
    </citation>
    <scope>NUCLEOTIDE SEQUENCE [LARGE SCALE GENOMIC DNA]</scope>
    <source>
        <strain evidence="7 8">XA3</strain>
    </source>
</reference>
<dbReference type="PROSITE" id="PS50045">
    <property type="entry name" value="SIGMA54_INTERACT_4"/>
    <property type="match status" value="1"/>
</dbReference>
<keyword evidence="3" id="KW-0067">ATP-binding</keyword>
<dbReference type="SUPFAM" id="SSF52540">
    <property type="entry name" value="P-loop containing nucleoside triphosphate hydrolases"/>
    <property type="match status" value="1"/>
</dbReference>
<evidence type="ECO:0000259" key="4">
    <source>
        <dbReference type="PROSITE" id="PS50045"/>
    </source>
</evidence>
<dbReference type="RefSeq" id="WP_317635554.1">
    <property type="nucleotide sequence ID" value="NZ_AP026802.1"/>
</dbReference>
<dbReference type="InterPro" id="IPR036390">
    <property type="entry name" value="WH_DNA-bd_sf"/>
</dbReference>
<dbReference type="PANTHER" id="PTHR32071">
    <property type="entry name" value="TRANSCRIPTIONAL REGULATORY PROTEIN"/>
    <property type="match status" value="1"/>
</dbReference>
<evidence type="ECO:0000313" key="8">
    <source>
        <dbReference type="Proteomes" id="UP001321861"/>
    </source>
</evidence>
<dbReference type="Proteomes" id="UP001321861">
    <property type="component" value="Chromosome"/>
</dbReference>
<dbReference type="Gene3D" id="3.40.50.300">
    <property type="entry name" value="P-loop containing nucleotide triphosphate hydrolases"/>
    <property type="match status" value="1"/>
</dbReference>
<dbReference type="PANTHER" id="PTHR32071:SF38">
    <property type="entry name" value="PSP OPERON TRANSCRIPTIONAL ACTIVATOR"/>
    <property type="match status" value="1"/>
</dbReference>
<dbReference type="PROSITE" id="PS51372">
    <property type="entry name" value="PRD_2"/>
    <property type="match status" value="2"/>
</dbReference>
<evidence type="ECO:0000259" key="6">
    <source>
        <dbReference type="PROSITE" id="PS51372"/>
    </source>
</evidence>
<evidence type="ECO:0000256" key="2">
    <source>
        <dbReference type="ARBA" id="ARBA00022741"/>
    </source>
</evidence>
<protein>
    <submittedName>
        <fullName evidence="7">LuxR family transcriptional regulator</fullName>
    </submittedName>
</protein>
<dbReference type="GO" id="GO:0016740">
    <property type="term" value="F:transferase activity"/>
    <property type="evidence" value="ECO:0007669"/>
    <property type="project" value="UniProtKB-KW"/>
</dbReference>
<dbReference type="InterPro" id="IPR036662">
    <property type="entry name" value="PTS_EIIA_man-typ_sf"/>
</dbReference>
<evidence type="ECO:0000259" key="5">
    <source>
        <dbReference type="PROSITE" id="PS51096"/>
    </source>
</evidence>
<dbReference type="InterPro" id="IPR027417">
    <property type="entry name" value="P-loop_NTPase"/>
</dbReference>
<dbReference type="SUPFAM" id="SSF63520">
    <property type="entry name" value="PTS-regulatory domain, PRD"/>
    <property type="match status" value="2"/>
</dbReference>
<proteinExistence type="predicted"/>
<name>A0AAU9D813_9LACO</name>
<dbReference type="EMBL" id="AP026802">
    <property type="protein sequence ID" value="BDR57595.1"/>
    <property type="molecule type" value="Genomic_DNA"/>
</dbReference>
<dbReference type="InterPro" id="IPR002078">
    <property type="entry name" value="Sigma_54_int"/>
</dbReference>
<dbReference type="Pfam" id="PF00874">
    <property type="entry name" value="PRD"/>
    <property type="match status" value="2"/>
</dbReference>
<gene>
    <name evidence="7" type="ORF">XA3_00360</name>
</gene>
<sequence length="813" mass="93482">MNNKENVYQYVQNVLLNRIDPNIGIETTEIALALNMQRTNVSALLNKLVQEGLLNKTKTRPVKYFLAPQKNNDPFLALIGNHGSLKKAIQDTKAAILYPKGSLNINISANRGCGSSTFVQCIINFAKKHQIIAEGAPVITINCHNYLNDPETLNELLFGHNYRIFSQNQNGILFFNHLEYLNNQQKTRFSNFLDTHLKDDYIRNIFIIVSSTPEVSENLQQFFPVNLTLPDLKQRPLNEKHALIMDFFNQEARKAGCELIVEIDVIKALLLCDFSGNIQELKRQITLACANAHLRIVDTNDPVLHIYSSDLNGQTRLGILNSKQNYELLQNLFDDQERITFEGTELTSDPIERTDKNKRELSKLINPLIINMIENWLDSTSKNLGRLFSPDIFYNLCLHVNSLVELHFNNQRISKTKSLEIINNYPLEYQEVLKLKKMIETQFSLVISKSEVAILLLFLIKPDNQEKIQNHPVLLYAMHGKGTAKALAQTTNALNPGQQAYYFDLDLDQDNKIAYQKLKKHLLSIDQGAGIIIIYDMGSFKVMLDRIAEETQLKIRLFKVPITLLGIEIAHKAQNESDIDYVYHDISVNLKHLFLDNSGKENLIITLCHTGEGGAVQLKNYIEEYSHLNYLVKAMNISHREHLIDEVTQLRQVYNIRAFIGTYNPHLFDIPFISIQKIFSVPHKNLDKVLTFQPLTTNSLIYERIYQYFSEEFKFASIAKIKDVLPEIIDELTIQYHLNRDQKLGLFTHLGSLIERILSGKTQSSNENNQKIIRQFPEDYSYISKLMKSIERKFNIIISDDEIAIIIKTVKKI</sequence>
<dbReference type="SUPFAM" id="SSF53062">
    <property type="entry name" value="PTS system fructose IIA component-like"/>
    <property type="match status" value="1"/>
</dbReference>
<evidence type="ECO:0000313" key="7">
    <source>
        <dbReference type="EMBL" id="BDR57595.1"/>
    </source>
</evidence>
<dbReference type="PROSITE" id="PS51096">
    <property type="entry name" value="PTS_EIIA_TYPE_4"/>
    <property type="match status" value="1"/>
</dbReference>